<evidence type="ECO:0000256" key="1">
    <source>
        <dbReference type="PROSITE-ProRule" id="PRU00339"/>
    </source>
</evidence>
<dbReference type="PROSITE" id="PS50005">
    <property type="entry name" value="TPR"/>
    <property type="match status" value="1"/>
</dbReference>
<dbReference type="InterPro" id="IPR013766">
    <property type="entry name" value="Thioredoxin_domain"/>
</dbReference>
<proteinExistence type="predicted"/>
<dbReference type="Pfam" id="PF00515">
    <property type="entry name" value="TPR_1"/>
    <property type="match status" value="1"/>
</dbReference>
<dbReference type="CDD" id="cd02947">
    <property type="entry name" value="TRX_family"/>
    <property type="match status" value="1"/>
</dbReference>
<evidence type="ECO:0000313" key="5">
    <source>
        <dbReference type="Proteomes" id="UP001177140"/>
    </source>
</evidence>
<keyword evidence="1" id="KW-0802">TPR repeat</keyword>
<reference evidence="4" key="1">
    <citation type="submission" date="2022-03" db="EMBL/GenBank/DDBJ databases">
        <title>A functionally conserved STORR gene fusion in Papaver species that diverged 16.8 million years ago.</title>
        <authorList>
            <person name="Catania T."/>
        </authorList>
    </citation>
    <scope>NUCLEOTIDE SEQUENCE</scope>
    <source>
        <strain evidence="4">S-191538</strain>
    </source>
</reference>
<gene>
    <name evidence="4" type="ORF">MKW94_015618</name>
</gene>
<dbReference type="AlphaFoldDB" id="A0AA42B4S1"/>
<dbReference type="Pfam" id="PF00085">
    <property type="entry name" value="Thioredoxin"/>
    <property type="match status" value="1"/>
</dbReference>
<dbReference type="InterPro" id="IPR044534">
    <property type="entry name" value="TTL1-4"/>
</dbReference>
<feature type="region of interest" description="Disordered" evidence="2">
    <location>
        <begin position="32"/>
        <end position="60"/>
    </location>
</feature>
<keyword evidence="5" id="KW-1185">Reference proteome</keyword>
<evidence type="ECO:0000256" key="2">
    <source>
        <dbReference type="SAM" id="MobiDB-lite"/>
    </source>
</evidence>
<dbReference type="EMBL" id="JAJJMA010338101">
    <property type="protein sequence ID" value="MCL7051402.1"/>
    <property type="molecule type" value="Genomic_DNA"/>
</dbReference>
<dbReference type="InterPro" id="IPR011990">
    <property type="entry name" value="TPR-like_helical_dom_sf"/>
</dbReference>
<feature type="domain" description="Thioredoxin" evidence="3">
    <location>
        <begin position="644"/>
        <end position="697"/>
    </location>
</feature>
<dbReference type="InterPro" id="IPR019734">
    <property type="entry name" value="TPR_rpt"/>
</dbReference>
<feature type="repeat" description="TPR" evidence="1">
    <location>
        <begin position="231"/>
        <end position="264"/>
    </location>
</feature>
<dbReference type="PANTHER" id="PTHR46050:SF7">
    <property type="entry name" value="TETRATRICOPEPTIDE REPEAT (TPR)-LIKE SUPERFAMILY PROTEIN"/>
    <property type="match status" value="1"/>
</dbReference>
<organism evidence="4 5">
    <name type="scientific">Papaver nudicaule</name>
    <name type="common">Iceland poppy</name>
    <dbReference type="NCBI Taxonomy" id="74823"/>
    <lineage>
        <taxon>Eukaryota</taxon>
        <taxon>Viridiplantae</taxon>
        <taxon>Streptophyta</taxon>
        <taxon>Embryophyta</taxon>
        <taxon>Tracheophyta</taxon>
        <taxon>Spermatophyta</taxon>
        <taxon>Magnoliopsida</taxon>
        <taxon>Ranunculales</taxon>
        <taxon>Papaveraceae</taxon>
        <taxon>Papaveroideae</taxon>
        <taxon>Papaver</taxon>
    </lineage>
</organism>
<dbReference type="Pfam" id="PF13432">
    <property type="entry name" value="TPR_16"/>
    <property type="match status" value="1"/>
</dbReference>
<feature type="compositionally biased region" description="Polar residues" evidence="2">
    <location>
        <begin position="32"/>
        <end position="49"/>
    </location>
</feature>
<dbReference type="PANTHER" id="PTHR46050">
    <property type="entry name" value="TPR REPEAT-CONTAINING THIOREDOXIN"/>
    <property type="match status" value="1"/>
</dbReference>
<dbReference type="SUPFAM" id="SSF48452">
    <property type="entry name" value="TPR-like"/>
    <property type="match status" value="2"/>
</dbReference>
<dbReference type="InterPro" id="IPR036249">
    <property type="entry name" value="Thioredoxin-like_sf"/>
</dbReference>
<evidence type="ECO:0000259" key="3">
    <source>
        <dbReference type="Pfam" id="PF00085"/>
    </source>
</evidence>
<dbReference type="GO" id="GO:0005737">
    <property type="term" value="C:cytoplasm"/>
    <property type="evidence" value="ECO:0007669"/>
    <property type="project" value="TreeGrafter"/>
</dbReference>
<protein>
    <recommendedName>
        <fullName evidence="3">Thioredoxin domain-containing protein</fullName>
    </recommendedName>
</protein>
<dbReference type="SUPFAM" id="SSF52833">
    <property type="entry name" value="Thioredoxin-like"/>
    <property type="match status" value="1"/>
</dbReference>
<dbReference type="Gene3D" id="1.25.40.10">
    <property type="entry name" value="Tetratricopeptide repeat domain"/>
    <property type="match status" value="1"/>
</dbReference>
<comment type="caution">
    <text evidence="4">The sequence shown here is derived from an EMBL/GenBank/DDBJ whole genome shotgun (WGS) entry which is preliminary data.</text>
</comment>
<dbReference type="SMART" id="SM00028">
    <property type="entry name" value="TPR"/>
    <property type="match status" value="7"/>
</dbReference>
<accession>A0AA42B4S1</accession>
<name>A0AA42B4S1_PAPNU</name>
<feature type="region of interest" description="Disordered" evidence="2">
    <location>
        <begin position="567"/>
        <end position="606"/>
    </location>
</feature>
<dbReference type="Proteomes" id="UP001177140">
    <property type="component" value="Unassembled WGS sequence"/>
</dbReference>
<evidence type="ECO:0000313" key="4">
    <source>
        <dbReference type="EMBL" id="MCL7051402.1"/>
    </source>
</evidence>
<dbReference type="Gene3D" id="3.40.30.10">
    <property type="entry name" value="Glutaredoxin"/>
    <property type="match status" value="1"/>
</dbReference>
<sequence>MADYSPDKKSGCVAMIYGGLFRQRCFWPRRSASTSSIPTNGNNGMQSVNSKRRRGSDERAFLDDTNLNEYPQRIDESPMTNFATKASPPLYQGQGRKVSNAPIASSKVGNDHQQSNGLVRASSSNVMLFGNLGNLRQPAGNGTSNPRISNSSVLDYLPMTASEMGLNSNGNYGNAYGTNIGNGNVNANCNAYNNKENVKVARNNVKGKADDEPEEEEGGPLCRALSTRLDPETLKAMGNEEYKQGNFAEALAFYDRAIGLDRDMASYRSNKSAALTGLGRLLEAVFECREAIRIDPTYRRAHHRLATLCLRLGEAEKSLYHYKQSGHDADPSDIAKAKNLQVYLSKCTEARKLRDWQTVTKETSSAISSGADSALQIFALKAESLLKLQRHQDADSELSKAPKFGIDDCTKFFGPVGNANLLVIRAQVDMALGRFDEAVATAKRAAQLDSTNKDVNATVRKAQALASARSNGNELFKASKFLDACVAYSEGLEQDSSNSVLLCNRAACRCKLGQFEKAIDDCNKALNVRPSYSKARLRRADCNAKLERWEDSAQDYEILRKEMPSDEEVARGLSEAQAHLRKSPQYEQRRQTQHQGNQSKDAKSDTHLTVVKDTDHFRQFVTSSGISVVLFCHKSSDQKALVLMEQLSKRNQSLNFIKVEVEEHPQLAKSEGVNVVPIFRMYKNGSRMKEIPGTSLELLESTVKFYTTS</sequence>